<dbReference type="EMBL" id="BAABDQ010000025">
    <property type="protein sequence ID" value="GAA3590269.1"/>
    <property type="molecule type" value="Genomic_DNA"/>
</dbReference>
<keyword evidence="2" id="KW-1185">Reference proteome</keyword>
<evidence type="ECO:0000313" key="2">
    <source>
        <dbReference type="Proteomes" id="UP001500630"/>
    </source>
</evidence>
<sequence length="63" mass="6733">MAPAPPPPLLAPVPGLVGPELPHAANAAPKGTPMERLRNVRREVFLDSTLISVLECRWLAAAR</sequence>
<comment type="caution">
    <text evidence="1">The sequence shown here is derived from an EMBL/GenBank/DDBJ whole genome shotgun (WGS) entry which is preliminary data.</text>
</comment>
<dbReference type="Proteomes" id="UP001500630">
    <property type="component" value="Unassembled WGS sequence"/>
</dbReference>
<gene>
    <name evidence="1" type="ORF">GCM10022419_086050</name>
</gene>
<reference evidence="2" key="1">
    <citation type="journal article" date="2019" name="Int. J. Syst. Evol. Microbiol.">
        <title>The Global Catalogue of Microorganisms (GCM) 10K type strain sequencing project: providing services to taxonomists for standard genome sequencing and annotation.</title>
        <authorList>
            <consortium name="The Broad Institute Genomics Platform"/>
            <consortium name="The Broad Institute Genome Sequencing Center for Infectious Disease"/>
            <person name="Wu L."/>
            <person name="Ma J."/>
        </authorList>
    </citation>
    <scope>NUCLEOTIDE SEQUENCE [LARGE SCALE GENOMIC DNA]</scope>
    <source>
        <strain evidence="2">JCM 17326</strain>
    </source>
</reference>
<name>A0ABP6YU28_9ACTN</name>
<proteinExistence type="predicted"/>
<evidence type="ECO:0000313" key="1">
    <source>
        <dbReference type="EMBL" id="GAA3590269.1"/>
    </source>
</evidence>
<protein>
    <submittedName>
        <fullName evidence="1">Uncharacterized protein</fullName>
    </submittedName>
</protein>
<accession>A0ABP6YU28</accession>
<organism evidence="1 2">
    <name type="scientific">Nonomuraea rosea</name>
    <dbReference type="NCBI Taxonomy" id="638574"/>
    <lineage>
        <taxon>Bacteria</taxon>
        <taxon>Bacillati</taxon>
        <taxon>Actinomycetota</taxon>
        <taxon>Actinomycetes</taxon>
        <taxon>Streptosporangiales</taxon>
        <taxon>Streptosporangiaceae</taxon>
        <taxon>Nonomuraea</taxon>
    </lineage>
</organism>